<evidence type="ECO:0000259" key="1">
    <source>
        <dbReference type="Pfam" id="PF11645"/>
    </source>
</evidence>
<proteinExistence type="predicted"/>
<dbReference type="InterPro" id="IPR021671">
    <property type="entry name" value="PD(D/E)XK_Endonuc"/>
</dbReference>
<protein>
    <recommendedName>
        <fullName evidence="1">PD(D/E)XK endonuclease domain-containing protein</fullName>
    </recommendedName>
</protein>
<dbReference type="Gene3D" id="3.40.1350.10">
    <property type="match status" value="1"/>
</dbReference>
<feature type="domain" description="PD(D/E)XK endonuclease" evidence="1">
    <location>
        <begin position="6"/>
        <end position="131"/>
    </location>
</feature>
<reference evidence="2" key="1">
    <citation type="journal article" date="2014" name="Int. J. Syst. Evol. Microbiol.">
        <title>Complete genome sequence of Corynebacterium casei LMG S-19264T (=DSM 44701T), isolated from a smear-ripened cheese.</title>
        <authorList>
            <consortium name="US DOE Joint Genome Institute (JGI-PGF)"/>
            <person name="Walter F."/>
            <person name="Albersmeier A."/>
            <person name="Kalinowski J."/>
            <person name="Ruckert C."/>
        </authorList>
    </citation>
    <scope>NUCLEOTIDE SEQUENCE</scope>
    <source>
        <strain evidence="2">JCM 19596</strain>
    </source>
</reference>
<comment type="caution">
    <text evidence="2">The sequence shown here is derived from an EMBL/GenBank/DDBJ whole genome shotgun (WGS) entry which is preliminary data.</text>
</comment>
<accession>A0A830FPC0</accession>
<sequence length="138" mass="15926">MDDMNNSSRQGEKSELAVASELMEKGFGVSFPFGHDHQYDLIVDMDGALYRIQVKTAKHEEGNRYYIQANANHYDKKYVDLLAGYLEKKATFFIPIDEASGKRQRVTFTDLDQMGPKVNQQRSNHISKYRFGQAIRRV</sequence>
<dbReference type="InterPro" id="IPR011856">
    <property type="entry name" value="tRNA_endonuc-like_dom_sf"/>
</dbReference>
<keyword evidence="3" id="KW-1185">Reference proteome</keyword>
<organism evidence="2 3">
    <name type="scientific">Halocalculus aciditolerans</name>
    <dbReference type="NCBI Taxonomy" id="1383812"/>
    <lineage>
        <taxon>Archaea</taxon>
        <taxon>Methanobacteriati</taxon>
        <taxon>Methanobacteriota</taxon>
        <taxon>Stenosarchaea group</taxon>
        <taxon>Halobacteria</taxon>
        <taxon>Halobacteriales</taxon>
        <taxon>Halobacteriaceae</taxon>
        <taxon>Halocalculus</taxon>
    </lineage>
</organism>
<dbReference type="RefSeq" id="WP_188979670.1">
    <property type="nucleotide sequence ID" value="NZ_BMPG01000003.1"/>
</dbReference>
<dbReference type="AlphaFoldDB" id="A0A830FPC0"/>
<dbReference type="EMBL" id="BMPG01000003">
    <property type="protein sequence ID" value="GGL67139.1"/>
    <property type="molecule type" value="Genomic_DNA"/>
</dbReference>
<dbReference type="OrthoDB" id="350649at2157"/>
<dbReference type="Proteomes" id="UP000607197">
    <property type="component" value="Unassembled WGS sequence"/>
</dbReference>
<evidence type="ECO:0000313" key="3">
    <source>
        <dbReference type="Proteomes" id="UP000607197"/>
    </source>
</evidence>
<evidence type="ECO:0000313" key="2">
    <source>
        <dbReference type="EMBL" id="GGL67139.1"/>
    </source>
</evidence>
<dbReference type="GO" id="GO:0003676">
    <property type="term" value="F:nucleic acid binding"/>
    <property type="evidence" value="ECO:0007669"/>
    <property type="project" value="InterPro"/>
</dbReference>
<name>A0A830FPC0_9EURY</name>
<gene>
    <name evidence="2" type="ORF">GCM10009039_26430</name>
</gene>
<reference evidence="2" key="2">
    <citation type="submission" date="2020-09" db="EMBL/GenBank/DDBJ databases">
        <authorList>
            <person name="Sun Q."/>
            <person name="Ohkuma M."/>
        </authorList>
    </citation>
    <scope>NUCLEOTIDE SEQUENCE</scope>
    <source>
        <strain evidence="2">JCM 19596</strain>
    </source>
</reference>
<dbReference type="Pfam" id="PF11645">
    <property type="entry name" value="PDDEXK_5"/>
    <property type="match status" value="1"/>
</dbReference>